<dbReference type="InterPro" id="IPR005545">
    <property type="entry name" value="YCII"/>
</dbReference>
<organism evidence="3 4">
    <name type="scientific">Klugiella xanthotipulae</name>
    <dbReference type="NCBI Taxonomy" id="244735"/>
    <lineage>
        <taxon>Bacteria</taxon>
        <taxon>Bacillati</taxon>
        <taxon>Actinomycetota</taxon>
        <taxon>Actinomycetes</taxon>
        <taxon>Micrococcales</taxon>
        <taxon>Microbacteriaceae</taxon>
        <taxon>Klugiella</taxon>
    </lineage>
</organism>
<evidence type="ECO:0000313" key="4">
    <source>
        <dbReference type="Proteomes" id="UP000318331"/>
    </source>
</evidence>
<comment type="similarity">
    <text evidence="1">Belongs to the YciI family.</text>
</comment>
<dbReference type="RefSeq" id="WP_141915948.1">
    <property type="nucleotide sequence ID" value="NZ_BAAAYS010000026.1"/>
</dbReference>
<evidence type="ECO:0000256" key="1">
    <source>
        <dbReference type="ARBA" id="ARBA00007689"/>
    </source>
</evidence>
<gene>
    <name evidence="3" type="ORF">FB466_0771</name>
</gene>
<accession>A0A543I5X8</accession>
<feature type="domain" description="YCII-related" evidence="2">
    <location>
        <begin position="2"/>
        <end position="102"/>
    </location>
</feature>
<dbReference type="Gene3D" id="3.30.70.1060">
    <property type="entry name" value="Dimeric alpha+beta barrel"/>
    <property type="match status" value="1"/>
</dbReference>
<comment type="caution">
    <text evidence="3">The sequence shown here is derived from an EMBL/GenBank/DDBJ whole genome shotgun (WGS) entry which is preliminary data.</text>
</comment>
<proteinExistence type="inferred from homology"/>
<name>A0A543I5X8_9MICO</name>
<evidence type="ECO:0000259" key="2">
    <source>
        <dbReference type="Pfam" id="PF03795"/>
    </source>
</evidence>
<dbReference type="EMBL" id="VFPN01000001">
    <property type="protein sequence ID" value="TQM65951.1"/>
    <property type="molecule type" value="Genomic_DNA"/>
</dbReference>
<keyword evidence="4" id="KW-1185">Reference proteome</keyword>
<sequence length="114" mass="12002">MKTYLLSIYQPDGPAPDADTLETVMRELAILNEEIVASGGLLFTDGLQPPGGSTVVCAVGDGRVELSEGAYLSGPDHLGGLWIIRAPHRDAAVAWARKAALATGLPIEVRSFQS</sequence>
<protein>
    <recommendedName>
        <fullName evidence="2">YCII-related domain-containing protein</fullName>
    </recommendedName>
</protein>
<dbReference type="Proteomes" id="UP000318331">
    <property type="component" value="Unassembled WGS sequence"/>
</dbReference>
<reference evidence="3 4" key="1">
    <citation type="submission" date="2019-06" db="EMBL/GenBank/DDBJ databases">
        <title>Sequencing the genomes of 1000 actinobacteria strains.</title>
        <authorList>
            <person name="Klenk H.-P."/>
        </authorList>
    </citation>
    <scope>NUCLEOTIDE SEQUENCE [LARGE SCALE GENOMIC DNA]</scope>
    <source>
        <strain evidence="3 4">DSM 18031</strain>
    </source>
</reference>
<evidence type="ECO:0000313" key="3">
    <source>
        <dbReference type="EMBL" id="TQM65951.1"/>
    </source>
</evidence>
<dbReference type="InterPro" id="IPR011008">
    <property type="entry name" value="Dimeric_a/b-barrel"/>
</dbReference>
<dbReference type="Pfam" id="PF03795">
    <property type="entry name" value="YCII"/>
    <property type="match status" value="1"/>
</dbReference>
<dbReference type="SUPFAM" id="SSF54909">
    <property type="entry name" value="Dimeric alpha+beta barrel"/>
    <property type="match status" value="1"/>
</dbReference>
<dbReference type="AlphaFoldDB" id="A0A543I5X8"/>
<dbReference type="OrthoDB" id="3212458at2"/>